<feature type="non-terminal residue" evidence="1">
    <location>
        <position position="63"/>
    </location>
</feature>
<evidence type="ECO:0000313" key="1">
    <source>
        <dbReference type="EMBL" id="KNC72981.1"/>
    </source>
</evidence>
<evidence type="ECO:0000313" key="2">
    <source>
        <dbReference type="Proteomes" id="UP000054560"/>
    </source>
</evidence>
<reference evidence="1 2" key="1">
    <citation type="submission" date="2011-02" db="EMBL/GenBank/DDBJ databases">
        <title>The Genome Sequence of Sphaeroforma arctica JP610.</title>
        <authorList>
            <consortium name="The Broad Institute Genome Sequencing Platform"/>
            <person name="Russ C."/>
            <person name="Cuomo C."/>
            <person name="Young S.K."/>
            <person name="Zeng Q."/>
            <person name="Gargeya S."/>
            <person name="Alvarado L."/>
            <person name="Berlin A."/>
            <person name="Chapman S.B."/>
            <person name="Chen Z."/>
            <person name="Freedman E."/>
            <person name="Gellesch M."/>
            <person name="Goldberg J."/>
            <person name="Griggs A."/>
            <person name="Gujja S."/>
            <person name="Heilman E."/>
            <person name="Heiman D."/>
            <person name="Howarth C."/>
            <person name="Mehta T."/>
            <person name="Neiman D."/>
            <person name="Pearson M."/>
            <person name="Roberts A."/>
            <person name="Saif S."/>
            <person name="Shea T."/>
            <person name="Shenoy N."/>
            <person name="Sisk P."/>
            <person name="Stolte C."/>
            <person name="Sykes S."/>
            <person name="White J."/>
            <person name="Yandava C."/>
            <person name="Burger G."/>
            <person name="Gray M.W."/>
            <person name="Holland P.W.H."/>
            <person name="King N."/>
            <person name="Lang F.B.F."/>
            <person name="Roger A.J."/>
            <person name="Ruiz-Trillo I."/>
            <person name="Haas B."/>
            <person name="Nusbaum C."/>
            <person name="Birren B."/>
        </authorList>
    </citation>
    <scope>NUCLEOTIDE SEQUENCE [LARGE SCALE GENOMIC DNA]</scope>
    <source>
        <strain evidence="1 2">JP610</strain>
    </source>
</reference>
<dbReference type="InterPro" id="IPR037218">
    <property type="entry name" value="PTPA_sf"/>
</dbReference>
<dbReference type="Proteomes" id="UP000054560">
    <property type="component" value="Unassembled WGS sequence"/>
</dbReference>
<dbReference type="AlphaFoldDB" id="A0A0L0F8V2"/>
<dbReference type="GeneID" id="25914963"/>
<dbReference type="SUPFAM" id="SSF140984">
    <property type="entry name" value="PTPA-like"/>
    <property type="match status" value="1"/>
</dbReference>
<proteinExistence type="predicted"/>
<protein>
    <submittedName>
        <fullName evidence="1">Uncharacterized protein</fullName>
    </submittedName>
</protein>
<dbReference type="RefSeq" id="XP_014146883.1">
    <property type="nucleotide sequence ID" value="XM_014291408.1"/>
</dbReference>
<dbReference type="EMBL" id="KQ246250">
    <property type="protein sequence ID" value="KNC72981.1"/>
    <property type="molecule type" value="Genomic_DNA"/>
</dbReference>
<gene>
    <name evidence="1" type="ORF">SARC_14459</name>
</gene>
<dbReference type="GO" id="GO:0019211">
    <property type="term" value="F:phosphatase activator activity"/>
    <property type="evidence" value="ECO:0007669"/>
    <property type="project" value="InterPro"/>
</dbReference>
<name>A0A0L0F8V2_9EUKA</name>
<sequence length="63" mass="6593">MSGSDASGFPTAPPTIPIKVISTEQQVEEWKTTSAHSTILGFIHFLGNAVKGQRVGDCPPPSA</sequence>
<organism evidence="1 2">
    <name type="scientific">Sphaeroforma arctica JP610</name>
    <dbReference type="NCBI Taxonomy" id="667725"/>
    <lineage>
        <taxon>Eukaryota</taxon>
        <taxon>Ichthyosporea</taxon>
        <taxon>Ichthyophonida</taxon>
        <taxon>Sphaeroforma</taxon>
    </lineage>
</organism>
<accession>A0A0L0F8V2</accession>
<keyword evidence="2" id="KW-1185">Reference proteome</keyword>